<organism evidence="1 2">
    <name type="scientific">Brassica cretica</name>
    <name type="common">Mustard</name>
    <dbReference type="NCBI Taxonomy" id="69181"/>
    <lineage>
        <taxon>Eukaryota</taxon>
        <taxon>Viridiplantae</taxon>
        <taxon>Streptophyta</taxon>
        <taxon>Embryophyta</taxon>
        <taxon>Tracheophyta</taxon>
        <taxon>Spermatophyta</taxon>
        <taxon>Magnoliopsida</taxon>
        <taxon>eudicotyledons</taxon>
        <taxon>Gunneridae</taxon>
        <taxon>Pentapetalae</taxon>
        <taxon>rosids</taxon>
        <taxon>malvids</taxon>
        <taxon>Brassicales</taxon>
        <taxon>Brassicaceae</taxon>
        <taxon>Brassiceae</taxon>
        <taxon>Brassica</taxon>
    </lineage>
</organism>
<dbReference type="Proteomes" id="UP000712600">
    <property type="component" value="Unassembled WGS sequence"/>
</dbReference>
<dbReference type="EMBL" id="QGKX02000088">
    <property type="protein sequence ID" value="KAF3584672.1"/>
    <property type="molecule type" value="Genomic_DNA"/>
</dbReference>
<gene>
    <name evidence="1" type="ORF">F2Q69_00030255</name>
</gene>
<proteinExistence type="predicted"/>
<evidence type="ECO:0000313" key="2">
    <source>
        <dbReference type="Proteomes" id="UP000712600"/>
    </source>
</evidence>
<name>A0A8S9RWY7_BRACR</name>
<protein>
    <submittedName>
        <fullName evidence="1">Uncharacterized protein</fullName>
    </submittedName>
</protein>
<evidence type="ECO:0000313" key="1">
    <source>
        <dbReference type="EMBL" id="KAF3584672.1"/>
    </source>
</evidence>
<dbReference type="AlphaFoldDB" id="A0A8S9RWY7"/>
<comment type="caution">
    <text evidence="1">The sequence shown here is derived from an EMBL/GenBank/DDBJ whole genome shotgun (WGS) entry which is preliminary data.</text>
</comment>
<reference evidence="1" key="1">
    <citation type="submission" date="2019-12" db="EMBL/GenBank/DDBJ databases">
        <title>Genome sequencing and annotation of Brassica cretica.</title>
        <authorList>
            <person name="Studholme D.J."/>
            <person name="Sarris P."/>
        </authorList>
    </citation>
    <scope>NUCLEOTIDE SEQUENCE</scope>
    <source>
        <strain evidence="1">PFS-109/04</strain>
        <tissue evidence="1">Leaf</tissue>
    </source>
</reference>
<sequence>MKASRQNEEEGTTNGRRVNWLKMKQQQGHHAMWAKCSVRQTLGKLVLLWPLIFHCAHQKSIDIPKEESVDSSPGDWENDYYNPIMAIHNATPEICDDMFDEDYRRKGILVYKFRPLKPEIHAQAETNSLFAEACGKETRFSRISEADRRAAIDREREESIARAHNVSIDEKPPSSIDICLKPPSTMAMQEQWRDMHYKYPERTLKKFFTWLMKQTISSCNNAAVQRINKRRPKFGKRAYDRDGTRRFDREEKDEYGVYRDNQEHARDVDGRIIRVSKDDIRSLLERALMDEHTYLCLPEHARSLTQNKLVPKIYTKDEIIEMFYGVCGAQKKNEGDFQMKFDGVNYPLNDSISWLTTCMEEVRQDIAKIQTQRAAEATAPASINKHH</sequence>
<accession>A0A8S9RWY7</accession>